<dbReference type="GeneID" id="112279148"/>
<keyword evidence="5" id="KW-1185">Reference proteome</keyword>
<protein>
    <recommendedName>
        <fullName evidence="2">At4g15545-like C-terminal domain-containing protein</fullName>
    </recommendedName>
</protein>
<evidence type="ECO:0000313" key="5">
    <source>
        <dbReference type="Proteomes" id="UP000006727"/>
    </source>
</evidence>
<dbReference type="RefSeq" id="XP_024369070.1">
    <property type="nucleotide sequence ID" value="XM_024513302.2"/>
</dbReference>
<dbReference type="OrthoDB" id="5599468at2759"/>
<dbReference type="Gramene" id="Pp3c2_9980V3.1">
    <property type="protein sequence ID" value="Pp3c2_9980V3.1"/>
    <property type="gene ID" value="Pp3c2_9980"/>
</dbReference>
<dbReference type="Pfam" id="PF25972">
    <property type="entry name" value="At4g15545_C"/>
    <property type="match status" value="1"/>
</dbReference>
<organism evidence="3">
    <name type="scientific">Physcomitrium patens</name>
    <name type="common">Spreading-leaved earth moss</name>
    <name type="synonym">Physcomitrella patens</name>
    <dbReference type="NCBI Taxonomy" id="3218"/>
    <lineage>
        <taxon>Eukaryota</taxon>
        <taxon>Viridiplantae</taxon>
        <taxon>Streptophyta</taxon>
        <taxon>Embryophyta</taxon>
        <taxon>Bryophyta</taxon>
        <taxon>Bryophytina</taxon>
        <taxon>Bryopsida</taxon>
        <taxon>Funariidae</taxon>
        <taxon>Funariales</taxon>
        <taxon>Funariaceae</taxon>
        <taxon>Physcomitrium</taxon>
    </lineage>
</organism>
<dbReference type="AlphaFoldDB" id="A0A2K1L0X6"/>
<dbReference type="GO" id="GO:0010168">
    <property type="term" value="C:ER body"/>
    <property type="evidence" value="ECO:0000318"/>
    <property type="project" value="GO_Central"/>
</dbReference>
<dbReference type="Gramene" id="Pp3c2_9980V3.2">
    <property type="protein sequence ID" value="Pp3c2_9980V3.2"/>
    <property type="gene ID" value="Pp3c2_9980"/>
</dbReference>
<feature type="region of interest" description="Disordered" evidence="1">
    <location>
        <begin position="156"/>
        <end position="261"/>
    </location>
</feature>
<sequence>MGNGGEFELSQEVVSVLPSDPYEQIDIASRITAMAVSTRVSKLETEAGKLRQKMTEKEHVIHGLQERISKATGALQEQSAKLSHSEAEQVKLVNEKNALATQVKNLLRDVAKLETFKRALMKSLEQEDENPPANSAMWKASQAETTVARTQLLEDADHSAKASLQHQDELDFNSGGGTTRPKSQSAHTSPKQIMRGIDSARGSMTPRLTPLHTSMTSPQPKPKKEALPRASVTQIPSSLPTSGSSSPNSGHETSRTARLDGKEFFRQARSRLSYEKFSSFLANIKELNAHRQTREETLAKAEDIFGPEHMDLHSAFEEVLSRHLSA</sequence>
<proteinExistence type="predicted"/>
<dbReference type="EnsemblPlants" id="Pp3c2_9980V3.1">
    <property type="protein sequence ID" value="Pp3c2_9980V3.1"/>
    <property type="gene ID" value="Pp3c2_9980"/>
</dbReference>
<dbReference type="PaxDb" id="3218-PP1S84_144V6.1"/>
<reference evidence="3 5" key="2">
    <citation type="journal article" date="2018" name="Plant J.">
        <title>The Physcomitrella patens chromosome-scale assembly reveals moss genome structure and evolution.</title>
        <authorList>
            <person name="Lang D."/>
            <person name="Ullrich K.K."/>
            <person name="Murat F."/>
            <person name="Fuchs J."/>
            <person name="Jenkins J."/>
            <person name="Haas F.B."/>
            <person name="Piednoel M."/>
            <person name="Gundlach H."/>
            <person name="Van Bel M."/>
            <person name="Meyberg R."/>
            <person name="Vives C."/>
            <person name="Morata J."/>
            <person name="Symeonidi A."/>
            <person name="Hiss M."/>
            <person name="Muchero W."/>
            <person name="Kamisugi Y."/>
            <person name="Saleh O."/>
            <person name="Blanc G."/>
            <person name="Decker E.L."/>
            <person name="van Gessel N."/>
            <person name="Grimwood J."/>
            <person name="Hayes R.D."/>
            <person name="Graham S.W."/>
            <person name="Gunter L.E."/>
            <person name="McDaniel S.F."/>
            <person name="Hoernstein S.N.W."/>
            <person name="Larsson A."/>
            <person name="Li F.W."/>
            <person name="Perroud P.F."/>
            <person name="Phillips J."/>
            <person name="Ranjan P."/>
            <person name="Rokshar D.S."/>
            <person name="Rothfels C.J."/>
            <person name="Schneider L."/>
            <person name="Shu S."/>
            <person name="Stevenson D.W."/>
            <person name="Thummler F."/>
            <person name="Tillich M."/>
            <person name="Villarreal Aguilar J.C."/>
            <person name="Widiez T."/>
            <person name="Wong G.K."/>
            <person name="Wymore A."/>
            <person name="Zhang Y."/>
            <person name="Zimmer A.D."/>
            <person name="Quatrano R.S."/>
            <person name="Mayer K.F.X."/>
            <person name="Goodstein D."/>
            <person name="Casacuberta J.M."/>
            <person name="Vandepoele K."/>
            <person name="Reski R."/>
            <person name="Cuming A.C."/>
            <person name="Tuskan G.A."/>
            <person name="Maumus F."/>
            <person name="Salse J."/>
            <person name="Schmutz J."/>
            <person name="Rensing S.A."/>
        </authorList>
    </citation>
    <scope>NUCLEOTIDE SEQUENCE [LARGE SCALE GENOMIC DNA]</scope>
    <source>
        <strain evidence="4 5">cv. Gransden 2004</strain>
    </source>
</reference>
<evidence type="ECO:0000313" key="4">
    <source>
        <dbReference type="EnsemblPlants" id="Pp3c2_9980V3.1"/>
    </source>
</evidence>
<dbReference type="PANTHER" id="PTHR47383:SF8">
    <property type="entry name" value="OS01G0768300 PROTEIN"/>
    <property type="match status" value="1"/>
</dbReference>
<dbReference type="EnsemblPlants" id="Pp3c2_9980V3.2">
    <property type="protein sequence ID" value="Pp3c2_9980V3.2"/>
    <property type="gene ID" value="Pp3c2_9980"/>
</dbReference>
<reference evidence="4" key="3">
    <citation type="submission" date="2020-12" db="UniProtKB">
        <authorList>
            <consortium name="EnsemblPlants"/>
        </authorList>
    </citation>
    <scope>IDENTIFICATION</scope>
</reference>
<accession>A0A2K1L0X6</accession>
<feature type="domain" description="At4g15545-like C-terminal" evidence="2">
    <location>
        <begin position="258"/>
        <end position="323"/>
    </location>
</feature>
<feature type="compositionally biased region" description="Polar residues" evidence="1">
    <location>
        <begin position="180"/>
        <end position="191"/>
    </location>
</feature>
<dbReference type="PANTHER" id="PTHR47383">
    <property type="entry name" value="OS03G0659800 PROTEIN"/>
    <property type="match status" value="1"/>
</dbReference>
<dbReference type="Proteomes" id="UP000006727">
    <property type="component" value="Chromosome 2"/>
</dbReference>
<dbReference type="InterPro" id="IPR058935">
    <property type="entry name" value="At4g15545-like_C"/>
</dbReference>
<dbReference type="FunCoup" id="A0A2K1L0X6">
    <property type="interactions" value="312"/>
</dbReference>
<dbReference type="KEGG" id="ppp:112279148"/>
<dbReference type="OMA" id="RLTITHI"/>
<evidence type="ECO:0000256" key="1">
    <source>
        <dbReference type="SAM" id="MobiDB-lite"/>
    </source>
</evidence>
<gene>
    <name evidence="4" type="primary">LOC112279148</name>
    <name evidence="3" type="ORF">PHYPA_002464</name>
</gene>
<name>A0A2K1L0X6_PHYPA</name>
<reference evidence="3 5" key="1">
    <citation type="journal article" date="2008" name="Science">
        <title>The Physcomitrella genome reveals evolutionary insights into the conquest of land by plants.</title>
        <authorList>
            <person name="Rensing S."/>
            <person name="Lang D."/>
            <person name="Zimmer A."/>
            <person name="Terry A."/>
            <person name="Salamov A."/>
            <person name="Shapiro H."/>
            <person name="Nishiyama T."/>
            <person name="Perroud P.-F."/>
            <person name="Lindquist E."/>
            <person name="Kamisugi Y."/>
            <person name="Tanahashi T."/>
            <person name="Sakakibara K."/>
            <person name="Fujita T."/>
            <person name="Oishi K."/>
            <person name="Shin-I T."/>
            <person name="Kuroki Y."/>
            <person name="Toyoda A."/>
            <person name="Suzuki Y."/>
            <person name="Hashimoto A."/>
            <person name="Yamaguchi K."/>
            <person name="Sugano A."/>
            <person name="Kohara Y."/>
            <person name="Fujiyama A."/>
            <person name="Anterola A."/>
            <person name="Aoki S."/>
            <person name="Ashton N."/>
            <person name="Barbazuk W.B."/>
            <person name="Barker E."/>
            <person name="Bennetzen J."/>
            <person name="Bezanilla M."/>
            <person name="Blankenship R."/>
            <person name="Cho S.H."/>
            <person name="Dutcher S."/>
            <person name="Estelle M."/>
            <person name="Fawcett J.A."/>
            <person name="Gundlach H."/>
            <person name="Hanada K."/>
            <person name="Heyl A."/>
            <person name="Hicks K.A."/>
            <person name="Hugh J."/>
            <person name="Lohr M."/>
            <person name="Mayer K."/>
            <person name="Melkozernov A."/>
            <person name="Murata T."/>
            <person name="Nelson D."/>
            <person name="Pils B."/>
            <person name="Prigge M."/>
            <person name="Reiss B."/>
            <person name="Renner T."/>
            <person name="Rombauts S."/>
            <person name="Rushton P."/>
            <person name="Sanderfoot A."/>
            <person name="Schween G."/>
            <person name="Shiu S.-H."/>
            <person name="Stueber K."/>
            <person name="Theodoulou F.L."/>
            <person name="Tu H."/>
            <person name="Van de Peer Y."/>
            <person name="Verrier P.J."/>
            <person name="Waters E."/>
            <person name="Wood A."/>
            <person name="Yang L."/>
            <person name="Cove D."/>
            <person name="Cuming A."/>
            <person name="Hasebe M."/>
            <person name="Lucas S."/>
            <person name="Mishler D.B."/>
            <person name="Reski R."/>
            <person name="Grigoriev I."/>
            <person name="Quatrano R.S."/>
            <person name="Boore J.L."/>
        </authorList>
    </citation>
    <scope>NUCLEOTIDE SEQUENCE [LARGE SCALE GENOMIC DNA]</scope>
    <source>
        <strain evidence="4 5">cv. Gransden 2004</strain>
    </source>
</reference>
<dbReference type="InterPro" id="IPR058936">
    <property type="entry name" value="At4g15545-like"/>
</dbReference>
<feature type="compositionally biased region" description="Low complexity" evidence="1">
    <location>
        <begin position="236"/>
        <end position="249"/>
    </location>
</feature>
<dbReference type="STRING" id="3218.A0A2K1L0X6"/>
<evidence type="ECO:0000313" key="3">
    <source>
        <dbReference type="EMBL" id="PNR59672.1"/>
    </source>
</evidence>
<feature type="compositionally biased region" description="Basic and acidic residues" evidence="1">
    <location>
        <begin position="252"/>
        <end position="261"/>
    </location>
</feature>
<evidence type="ECO:0000259" key="2">
    <source>
        <dbReference type="Pfam" id="PF25972"/>
    </source>
</evidence>
<dbReference type="EMBL" id="ABEU02000002">
    <property type="protein sequence ID" value="PNR59672.1"/>
    <property type="molecule type" value="Genomic_DNA"/>
</dbReference>